<evidence type="ECO:0008006" key="3">
    <source>
        <dbReference type="Google" id="ProtNLM"/>
    </source>
</evidence>
<dbReference type="EMBL" id="JBJQND010000016">
    <property type="protein sequence ID" value="KAL3846552.1"/>
    <property type="molecule type" value="Genomic_DNA"/>
</dbReference>
<accession>A0ABD3UC01</accession>
<proteinExistence type="predicted"/>
<keyword evidence="2" id="KW-1185">Reference proteome</keyword>
<dbReference type="Proteomes" id="UP001634394">
    <property type="component" value="Unassembled WGS sequence"/>
</dbReference>
<comment type="caution">
    <text evidence="1">The sequence shown here is derived from an EMBL/GenBank/DDBJ whole genome shotgun (WGS) entry which is preliminary data.</text>
</comment>
<organism evidence="1 2">
    <name type="scientific">Sinanodonta woodiana</name>
    <name type="common">Chinese pond mussel</name>
    <name type="synonym">Anodonta woodiana</name>
    <dbReference type="NCBI Taxonomy" id="1069815"/>
    <lineage>
        <taxon>Eukaryota</taxon>
        <taxon>Metazoa</taxon>
        <taxon>Spiralia</taxon>
        <taxon>Lophotrochozoa</taxon>
        <taxon>Mollusca</taxon>
        <taxon>Bivalvia</taxon>
        <taxon>Autobranchia</taxon>
        <taxon>Heteroconchia</taxon>
        <taxon>Palaeoheterodonta</taxon>
        <taxon>Unionida</taxon>
        <taxon>Unionoidea</taxon>
        <taxon>Unionidae</taxon>
        <taxon>Unioninae</taxon>
        <taxon>Sinanodonta</taxon>
    </lineage>
</organism>
<evidence type="ECO:0000313" key="2">
    <source>
        <dbReference type="Proteomes" id="UP001634394"/>
    </source>
</evidence>
<reference evidence="1 2" key="1">
    <citation type="submission" date="2024-11" db="EMBL/GenBank/DDBJ databases">
        <title>Chromosome-level genome assembly of the freshwater bivalve Anodonta woodiana.</title>
        <authorList>
            <person name="Chen X."/>
        </authorList>
    </citation>
    <scope>NUCLEOTIDE SEQUENCE [LARGE SCALE GENOMIC DNA]</scope>
    <source>
        <strain evidence="1">MN2024</strain>
        <tissue evidence="1">Gills</tissue>
    </source>
</reference>
<protein>
    <recommendedName>
        <fullName evidence="3">PilZ domain-containing protein</fullName>
    </recommendedName>
</protein>
<sequence length="187" mass="21845">MTRELLISRREDCRIHDERTVVFMTRKSWTLRREDRGLHDDRTVVFTTIWLWTSQREDCGLHDQRTVDFTTREQWTSRREDFGDTYQGEDEDKNEAVNSSINTAKTRQRDDITVDNGPATNAYMLLKLHITDISLEGILLLMKRPVKGQCHYSGRMIFCDGNGDGLHEVFKEKDTETLNDVCTSSTH</sequence>
<name>A0ABD3UC01_SINWO</name>
<gene>
    <name evidence="1" type="ORF">ACJMK2_017531</name>
</gene>
<dbReference type="AlphaFoldDB" id="A0ABD3UC01"/>
<feature type="non-terminal residue" evidence="1">
    <location>
        <position position="187"/>
    </location>
</feature>
<evidence type="ECO:0000313" key="1">
    <source>
        <dbReference type="EMBL" id="KAL3846552.1"/>
    </source>
</evidence>